<keyword evidence="2" id="KW-1133">Transmembrane helix</keyword>
<protein>
    <submittedName>
        <fullName evidence="4">Uncharacterized protein LOC136076199</fullName>
    </submittedName>
</protein>
<feature type="transmembrane region" description="Helical" evidence="2">
    <location>
        <begin position="135"/>
        <end position="153"/>
    </location>
</feature>
<keyword evidence="3" id="KW-1185">Reference proteome</keyword>
<reference evidence="3" key="1">
    <citation type="submission" date="2025-05" db="UniProtKB">
        <authorList>
            <consortium name="RefSeq"/>
        </authorList>
    </citation>
    <scope>NUCLEOTIDE SEQUENCE [LARGE SCALE GENOMIC DNA]</scope>
</reference>
<proteinExistence type="predicted"/>
<keyword evidence="2" id="KW-0812">Transmembrane</keyword>
<feature type="compositionally biased region" description="Acidic residues" evidence="1">
    <location>
        <begin position="1"/>
        <end position="11"/>
    </location>
</feature>
<keyword evidence="2" id="KW-0472">Membrane</keyword>
<organism evidence="3 4">
    <name type="scientific">Hydra vulgaris</name>
    <name type="common">Hydra</name>
    <name type="synonym">Hydra attenuata</name>
    <dbReference type="NCBI Taxonomy" id="6087"/>
    <lineage>
        <taxon>Eukaryota</taxon>
        <taxon>Metazoa</taxon>
        <taxon>Cnidaria</taxon>
        <taxon>Hydrozoa</taxon>
        <taxon>Hydroidolina</taxon>
        <taxon>Anthoathecata</taxon>
        <taxon>Aplanulata</taxon>
        <taxon>Hydridae</taxon>
        <taxon>Hydra</taxon>
    </lineage>
</organism>
<accession>A0ABM4BA09</accession>
<feature type="region of interest" description="Disordered" evidence="1">
    <location>
        <begin position="1"/>
        <end position="46"/>
    </location>
</feature>
<evidence type="ECO:0000256" key="2">
    <source>
        <dbReference type="SAM" id="Phobius"/>
    </source>
</evidence>
<dbReference type="RefSeq" id="XP_065645745.1">
    <property type="nucleotide sequence ID" value="XM_065789673.1"/>
</dbReference>
<gene>
    <name evidence="4" type="primary">LOC136076199</name>
</gene>
<name>A0ABM4BA09_HYDVU</name>
<dbReference type="GeneID" id="136076199"/>
<evidence type="ECO:0000313" key="3">
    <source>
        <dbReference type="Proteomes" id="UP001652625"/>
    </source>
</evidence>
<sequence length="154" mass="16987">MQLVDEDEEREEQGGSDHGGDDGSDSDTDHLTSFHQSSKAHSNKKKRIETLVQQKQLFTRPVAPIFTSRQQGGQDVQAVGDELESDWSVDLLPMGADGPSGSVQPSTSSFFVSSKLVRLLSKTSMSKTAARSNSFLFRGKILYFGLMLHFHIII</sequence>
<dbReference type="Proteomes" id="UP001652625">
    <property type="component" value="Chromosome 02"/>
</dbReference>
<feature type="compositionally biased region" description="Basic and acidic residues" evidence="1">
    <location>
        <begin position="12"/>
        <end position="32"/>
    </location>
</feature>
<evidence type="ECO:0000313" key="4">
    <source>
        <dbReference type="RefSeq" id="XP_065645745.1"/>
    </source>
</evidence>
<evidence type="ECO:0000256" key="1">
    <source>
        <dbReference type="SAM" id="MobiDB-lite"/>
    </source>
</evidence>
<reference evidence="4" key="2">
    <citation type="submission" date="2025-08" db="UniProtKB">
        <authorList>
            <consortium name="RefSeq"/>
        </authorList>
    </citation>
    <scope>IDENTIFICATION</scope>
</reference>